<evidence type="ECO:0000313" key="1">
    <source>
        <dbReference type="EMBL" id="MBB3710466.1"/>
    </source>
</evidence>
<dbReference type="InterPro" id="IPR047114">
    <property type="entry name" value="YciF"/>
</dbReference>
<keyword evidence="2" id="KW-1185">Reference proteome</keyword>
<reference evidence="1 2" key="1">
    <citation type="submission" date="2020-08" db="EMBL/GenBank/DDBJ databases">
        <title>Genomic Encyclopedia of Type Strains, Phase III (KMG-III): the genomes of soil and plant-associated and newly described type strains.</title>
        <authorList>
            <person name="Whitman W."/>
        </authorList>
    </citation>
    <scope>NUCLEOTIDE SEQUENCE [LARGE SCALE GENOMIC DNA]</scope>
    <source>
        <strain evidence="1 2">CECT 8572</strain>
    </source>
</reference>
<name>A0ABR6HIT5_9RHOB</name>
<dbReference type="InterPro" id="IPR009078">
    <property type="entry name" value="Ferritin-like_SF"/>
</dbReference>
<dbReference type="RefSeq" id="WP_343064572.1">
    <property type="nucleotide sequence ID" value="NZ_JACIBX010000001.1"/>
</dbReference>
<dbReference type="Proteomes" id="UP000576152">
    <property type="component" value="Unassembled WGS sequence"/>
</dbReference>
<dbReference type="InterPro" id="IPR012347">
    <property type="entry name" value="Ferritin-like"/>
</dbReference>
<dbReference type="EMBL" id="JACIBX010000001">
    <property type="protein sequence ID" value="MBB3710466.1"/>
    <property type="molecule type" value="Genomic_DNA"/>
</dbReference>
<accession>A0ABR6HIT5</accession>
<dbReference type="CDD" id="cd07909">
    <property type="entry name" value="YciF"/>
    <property type="match status" value="1"/>
</dbReference>
<dbReference type="PANTHER" id="PTHR30565:SF9">
    <property type="entry name" value="PROTEIN YCIF"/>
    <property type="match status" value="1"/>
</dbReference>
<organism evidence="1 2">
    <name type="scientific">Limimaricola variabilis</name>
    <dbReference type="NCBI Taxonomy" id="1492771"/>
    <lineage>
        <taxon>Bacteria</taxon>
        <taxon>Pseudomonadati</taxon>
        <taxon>Pseudomonadota</taxon>
        <taxon>Alphaproteobacteria</taxon>
        <taxon>Rhodobacterales</taxon>
        <taxon>Paracoccaceae</taxon>
        <taxon>Limimaricola</taxon>
    </lineage>
</organism>
<evidence type="ECO:0000313" key="2">
    <source>
        <dbReference type="Proteomes" id="UP000576152"/>
    </source>
</evidence>
<protein>
    <submittedName>
        <fullName evidence="1">Ferritin-like metal-binding protein YciE</fullName>
    </submittedName>
</protein>
<gene>
    <name evidence="1" type="ORF">FHS00_000019</name>
</gene>
<dbReference type="Pfam" id="PF05974">
    <property type="entry name" value="DUF892"/>
    <property type="match status" value="1"/>
</dbReference>
<dbReference type="PANTHER" id="PTHR30565">
    <property type="entry name" value="PROTEIN YCIF"/>
    <property type="match status" value="1"/>
</dbReference>
<proteinExistence type="predicted"/>
<comment type="caution">
    <text evidence="1">The sequence shown here is derived from an EMBL/GenBank/DDBJ whole genome shotgun (WGS) entry which is preliminary data.</text>
</comment>
<dbReference type="SUPFAM" id="SSF47240">
    <property type="entry name" value="Ferritin-like"/>
    <property type="match status" value="1"/>
</dbReference>
<sequence>MASLQGGPTRLRTLITSPSRIGRSRRQELVFFPGPARRNGQVAARTLISKCAISRFPCRAQGTPDGSARFSAARARCPQVTRLIMKTLNDAFEHTLQDIYYAENALTKALPKMAKAAGSAHLQEALKAHLTETKEQIKLLDQVFKAIGKKAEGEKCDAIEGLIKETDGIIEEAEGAALDAMLIGAAQAVEHYEIARYGTLREWARQLGEDEAHDLLTQILDQEKATNAKLTALAVGEVNAAKPSKATAKA</sequence>
<dbReference type="Gene3D" id="1.20.1260.10">
    <property type="match status" value="1"/>
</dbReference>
<dbReference type="InterPro" id="IPR010287">
    <property type="entry name" value="DUF892_YciF-like"/>
</dbReference>